<dbReference type="InterPro" id="IPR023170">
    <property type="entry name" value="HhH_base_excis_C"/>
</dbReference>
<feature type="compositionally biased region" description="Low complexity" evidence="1">
    <location>
        <begin position="280"/>
        <end position="297"/>
    </location>
</feature>
<evidence type="ECO:0000313" key="3">
    <source>
        <dbReference type="Proteomes" id="UP000239388"/>
    </source>
</evidence>
<dbReference type="OrthoDB" id="268440at2"/>
<comment type="caution">
    <text evidence="2">The sequence shown here is derived from an EMBL/GenBank/DDBJ whole genome shotgun (WGS) entry which is preliminary data.</text>
</comment>
<dbReference type="Proteomes" id="UP000239388">
    <property type="component" value="Unassembled WGS sequence"/>
</dbReference>
<dbReference type="Gene3D" id="1.10.340.30">
    <property type="entry name" value="Hypothetical protein, domain 2"/>
    <property type="match status" value="1"/>
</dbReference>
<protein>
    <submittedName>
        <fullName evidence="2">Uncharacterized protein</fullName>
    </submittedName>
</protein>
<feature type="compositionally biased region" description="Basic residues" evidence="1">
    <location>
        <begin position="267"/>
        <end position="279"/>
    </location>
</feature>
<reference evidence="2 3" key="1">
    <citation type="submission" date="2018-02" db="EMBL/GenBank/DDBJ databases">
        <title>Comparative genomes isolates from brazilian mangrove.</title>
        <authorList>
            <person name="Araujo J.E."/>
            <person name="Taketani R.G."/>
            <person name="Silva M.C.P."/>
            <person name="Loureco M.V."/>
            <person name="Andreote F.D."/>
        </authorList>
    </citation>
    <scope>NUCLEOTIDE SEQUENCE [LARGE SCALE GENOMIC DNA]</scope>
    <source>
        <strain evidence="2 3">NAP PRIS-MGV</strain>
    </source>
</reference>
<proteinExistence type="predicted"/>
<dbReference type="Gene3D" id="1.10.1670.10">
    <property type="entry name" value="Helix-hairpin-Helix base-excision DNA repair enzymes (C-terminal)"/>
    <property type="match status" value="1"/>
</dbReference>
<feature type="compositionally biased region" description="Basic and acidic residues" evidence="1">
    <location>
        <begin position="221"/>
        <end position="241"/>
    </location>
</feature>
<evidence type="ECO:0000313" key="2">
    <source>
        <dbReference type="EMBL" id="PQO42794.1"/>
    </source>
</evidence>
<feature type="compositionally biased region" description="Basic residues" evidence="1">
    <location>
        <begin position="243"/>
        <end position="254"/>
    </location>
</feature>
<sequence length="303" mass="33062">MAAANRANVFTASQKVIKKHYSSAGADKRNVVEQLVFAAILENAPRKVADECFEVMQKEYIDWNEIRVTSVAELSEMFAKHPAPEGAATRVKTLLQNIFESVYGYDLEGMKKGNQGKAVAQIEKYGATPFVVGYVTQHGLGGHAIPVDSALVNLMFVLGAISDKEMDKLAVPGIERAIPKTKGVEYSDMIHELAVDFQGAPFSKKIRDLLLEISPDAKSRFPKRVAEEPAAEPEKKEESSKKAAPKKATTKKAAPKQEEPAEEAQKKKATTKKTTKKTTTKAAAKKSTATKKSSTGITKKKPK</sequence>
<dbReference type="RefSeq" id="WP_105350787.1">
    <property type="nucleotide sequence ID" value="NZ_PUIB01000002.1"/>
</dbReference>
<feature type="region of interest" description="Disordered" evidence="1">
    <location>
        <begin position="221"/>
        <end position="303"/>
    </location>
</feature>
<name>A0A2S8GFE5_9BACT</name>
<gene>
    <name evidence="2" type="ORF">C5Y98_01165</name>
</gene>
<dbReference type="EMBL" id="PUIB01000002">
    <property type="protein sequence ID" value="PQO42794.1"/>
    <property type="molecule type" value="Genomic_DNA"/>
</dbReference>
<accession>A0A2S8GFE5</accession>
<organism evidence="2 3">
    <name type="scientific">Blastopirellula marina</name>
    <dbReference type="NCBI Taxonomy" id="124"/>
    <lineage>
        <taxon>Bacteria</taxon>
        <taxon>Pseudomonadati</taxon>
        <taxon>Planctomycetota</taxon>
        <taxon>Planctomycetia</taxon>
        <taxon>Pirellulales</taxon>
        <taxon>Pirellulaceae</taxon>
        <taxon>Blastopirellula</taxon>
    </lineage>
</organism>
<feature type="compositionally biased region" description="Basic and acidic residues" evidence="1">
    <location>
        <begin position="255"/>
        <end position="266"/>
    </location>
</feature>
<evidence type="ECO:0000256" key="1">
    <source>
        <dbReference type="SAM" id="MobiDB-lite"/>
    </source>
</evidence>
<dbReference type="AlphaFoldDB" id="A0A2S8GFE5"/>